<accession>A0A8J9V7A7</accession>
<name>A0A8J9V7A7_9NEOP</name>
<dbReference type="Proteomes" id="UP000838878">
    <property type="component" value="Chromosome 9"/>
</dbReference>
<dbReference type="EMBL" id="OV170229">
    <property type="protein sequence ID" value="CAH0731434.1"/>
    <property type="molecule type" value="Genomic_DNA"/>
</dbReference>
<feature type="non-terminal residue" evidence="1">
    <location>
        <position position="70"/>
    </location>
</feature>
<evidence type="ECO:0000313" key="2">
    <source>
        <dbReference type="Proteomes" id="UP000838878"/>
    </source>
</evidence>
<sequence>MKQSDNRSLRLVPSSVRALRPPRRAASSVSYPDWILGRRRLHNNWIMTYAETSVSDLAVASRSMQRSTSC</sequence>
<dbReference type="OrthoDB" id="10441334at2759"/>
<keyword evidence="2" id="KW-1185">Reference proteome</keyword>
<proteinExistence type="predicted"/>
<protein>
    <submittedName>
        <fullName evidence="1">Uncharacterized protein</fullName>
    </submittedName>
</protein>
<organism evidence="1 2">
    <name type="scientific">Brenthis ino</name>
    <name type="common">lesser marbled fritillary</name>
    <dbReference type="NCBI Taxonomy" id="405034"/>
    <lineage>
        <taxon>Eukaryota</taxon>
        <taxon>Metazoa</taxon>
        <taxon>Ecdysozoa</taxon>
        <taxon>Arthropoda</taxon>
        <taxon>Hexapoda</taxon>
        <taxon>Insecta</taxon>
        <taxon>Pterygota</taxon>
        <taxon>Neoptera</taxon>
        <taxon>Endopterygota</taxon>
        <taxon>Lepidoptera</taxon>
        <taxon>Glossata</taxon>
        <taxon>Ditrysia</taxon>
        <taxon>Papilionoidea</taxon>
        <taxon>Nymphalidae</taxon>
        <taxon>Heliconiinae</taxon>
        <taxon>Argynnini</taxon>
        <taxon>Brenthis</taxon>
    </lineage>
</organism>
<reference evidence="1" key="1">
    <citation type="submission" date="2021-12" db="EMBL/GenBank/DDBJ databases">
        <authorList>
            <person name="Martin H S."/>
        </authorList>
    </citation>
    <scope>NUCLEOTIDE SEQUENCE</scope>
</reference>
<dbReference type="AlphaFoldDB" id="A0A8J9V7A7"/>
<gene>
    <name evidence="1" type="ORF">BINO364_LOCUS16308</name>
</gene>
<evidence type="ECO:0000313" key="1">
    <source>
        <dbReference type="EMBL" id="CAH0731434.1"/>
    </source>
</evidence>